<dbReference type="SUPFAM" id="SSF81321">
    <property type="entry name" value="Family A G protein-coupled receptor-like"/>
    <property type="match status" value="1"/>
</dbReference>
<evidence type="ECO:0000313" key="8">
    <source>
        <dbReference type="Proteomes" id="UP000694380"/>
    </source>
</evidence>
<dbReference type="GO" id="GO:0005886">
    <property type="term" value="C:plasma membrane"/>
    <property type="evidence" value="ECO:0007669"/>
    <property type="project" value="UniProtKB-SubCell"/>
</dbReference>
<dbReference type="GO" id="GO:0004930">
    <property type="term" value="F:G protein-coupled receptor activity"/>
    <property type="evidence" value="ECO:0007669"/>
    <property type="project" value="UniProtKB-KW"/>
</dbReference>
<sequence>KLFGILFSSLPRKGGEGAWGGIFWGNRDSKVQRRSTRMIKVLENLRSFSPLDAINRKHCVGKSSHHHKIHPLGIWKSPSTADSSLPPLLFLLFLVIYIVTVTGNFLIIALVVADQHLHILMYFLLGNLSWLLASLLTPDGTISVKGCIVQLYFFGIVDGFKPRCTGIREHGHGSPAAWSAGITGGWWI</sequence>
<keyword evidence="3" id="KW-0716">Sensory transduction</keyword>
<reference evidence="7" key="1">
    <citation type="submission" date="2025-08" db="UniProtKB">
        <authorList>
            <consortium name="Ensembl"/>
        </authorList>
    </citation>
    <scope>IDENTIFICATION</scope>
</reference>
<evidence type="ECO:0000256" key="5">
    <source>
        <dbReference type="ARBA" id="ARBA00023170"/>
    </source>
</evidence>
<feature type="transmembrane region" description="Helical" evidence="6">
    <location>
        <begin position="88"/>
        <end position="112"/>
    </location>
</feature>
<dbReference type="InterPro" id="IPR050516">
    <property type="entry name" value="Olfactory_GPCR"/>
</dbReference>
<keyword evidence="4" id="KW-0807">Transducer</keyword>
<accession>A0A8C3IAV6</accession>
<comment type="subcellular location">
    <subcellularLocation>
        <location evidence="1">Cell membrane</location>
        <topology evidence="1">Multi-pass membrane protein</topology>
    </subcellularLocation>
</comment>
<evidence type="ECO:0008006" key="9">
    <source>
        <dbReference type="Google" id="ProtNLM"/>
    </source>
</evidence>
<evidence type="ECO:0000313" key="7">
    <source>
        <dbReference type="Ensembl" id="ENSCPBP00000031076.1"/>
    </source>
</evidence>
<keyword evidence="6" id="KW-0472">Membrane</keyword>
<keyword evidence="6" id="KW-0812">Transmembrane</keyword>
<feature type="transmembrane region" description="Helical" evidence="6">
    <location>
        <begin position="119"/>
        <end position="136"/>
    </location>
</feature>
<dbReference type="AlphaFoldDB" id="A0A8C3IAV6"/>
<organism evidence="7 8">
    <name type="scientific">Chrysemys picta bellii</name>
    <name type="common">Western painted turtle</name>
    <name type="synonym">Emys bellii</name>
    <dbReference type="NCBI Taxonomy" id="8478"/>
    <lineage>
        <taxon>Eukaryota</taxon>
        <taxon>Metazoa</taxon>
        <taxon>Chordata</taxon>
        <taxon>Craniata</taxon>
        <taxon>Vertebrata</taxon>
        <taxon>Euteleostomi</taxon>
        <taxon>Archelosauria</taxon>
        <taxon>Testudinata</taxon>
        <taxon>Testudines</taxon>
        <taxon>Cryptodira</taxon>
        <taxon>Durocryptodira</taxon>
        <taxon>Testudinoidea</taxon>
        <taxon>Emydidae</taxon>
        <taxon>Chrysemys</taxon>
    </lineage>
</organism>
<proteinExistence type="predicted"/>
<keyword evidence="6" id="KW-1133">Transmembrane helix</keyword>
<reference evidence="7" key="2">
    <citation type="submission" date="2025-09" db="UniProtKB">
        <authorList>
            <consortium name="Ensembl"/>
        </authorList>
    </citation>
    <scope>IDENTIFICATION</scope>
</reference>
<evidence type="ECO:0000256" key="4">
    <source>
        <dbReference type="ARBA" id="ARBA00023040"/>
    </source>
</evidence>
<evidence type="ECO:0000256" key="3">
    <source>
        <dbReference type="ARBA" id="ARBA00022725"/>
    </source>
</evidence>
<keyword evidence="8" id="KW-1185">Reference proteome</keyword>
<evidence type="ECO:0000256" key="2">
    <source>
        <dbReference type="ARBA" id="ARBA00022475"/>
    </source>
</evidence>
<protein>
    <recommendedName>
        <fullName evidence="9">G-protein coupled receptors family 1 profile domain-containing protein</fullName>
    </recommendedName>
</protein>
<keyword evidence="5" id="KW-0675">Receptor</keyword>
<evidence type="ECO:0000256" key="6">
    <source>
        <dbReference type="SAM" id="Phobius"/>
    </source>
</evidence>
<keyword evidence="3" id="KW-0552">Olfaction</keyword>
<dbReference type="PANTHER" id="PTHR26452">
    <property type="entry name" value="OLFACTORY RECEPTOR"/>
    <property type="match status" value="1"/>
</dbReference>
<keyword evidence="4" id="KW-0297">G-protein coupled receptor</keyword>
<name>A0A8C3IAV6_CHRPI</name>
<dbReference type="Gene3D" id="1.20.1070.10">
    <property type="entry name" value="Rhodopsin 7-helix transmembrane proteins"/>
    <property type="match status" value="1"/>
</dbReference>
<dbReference type="Proteomes" id="UP000694380">
    <property type="component" value="Unplaced"/>
</dbReference>
<evidence type="ECO:0000256" key="1">
    <source>
        <dbReference type="ARBA" id="ARBA00004651"/>
    </source>
</evidence>
<dbReference type="GO" id="GO:0007608">
    <property type="term" value="P:sensory perception of smell"/>
    <property type="evidence" value="ECO:0007669"/>
    <property type="project" value="UniProtKB-KW"/>
</dbReference>
<keyword evidence="2" id="KW-1003">Cell membrane</keyword>
<dbReference type="Ensembl" id="ENSCPBT00000036569.1">
    <property type="protein sequence ID" value="ENSCPBP00000031076.1"/>
    <property type="gene ID" value="ENSCPBG00000021832.1"/>
</dbReference>